<accession>A0A1Y0B0K9</accession>
<geneLocation type="mitochondrion" evidence="2"/>
<proteinExistence type="predicted"/>
<evidence type="ECO:0000256" key="1">
    <source>
        <dbReference type="SAM" id="Phobius"/>
    </source>
</evidence>
<gene>
    <name evidence="2" type="ORF">AEK19_MT0682</name>
</gene>
<feature type="transmembrane region" description="Helical" evidence="1">
    <location>
        <begin position="35"/>
        <end position="57"/>
    </location>
</feature>
<keyword evidence="2" id="KW-0496">Mitochondrion</keyword>
<keyword evidence="1" id="KW-1133">Transmembrane helix</keyword>
<reference evidence="2" key="1">
    <citation type="submission" date="2017-03" db="EMBL/GenBank/DDBJ databases">
        <title>The mitochondrial genome of the carnivorous plant Utricularia reniformis (Lentibulariaceae): structure, comparative analysis and evolutionary landmarks.</title>
        <authorList>
            <person name="Silva S.R."/>
            <person name="Alvarenga D.O."/>
            <person name="Michael T.P."/>
            <person name="Miranda V.F.O."/>
            <person name="Varani A.M."/>
        </authorList>
    </citation>
    <scope>NUCLEOTIDE SEQUENCE</scope>
</reference>
<dbReference type="AlphaFoldDB" id="A0A1Y0B0K9"/>
<keyword evidence="1" id="KW-0472">Membrane</keyword>
<sequence>MALIKPQSDNSTIRGAPLQLLMLRLHLLLTDSGSAANMTGILFICSTLFFEISHYCLDVRYWCNRLYGE</sequence>
<keyword evidence="1" id="KW-0812">Transmembrane</keyword>
<organism evidence="2">
    <name type="scientific">Utricularia reniformis</name>
    <dbReference type="NCBI Taxonomy" id="192314"/>
    <lineage>
        <taxon>Eukaryota</taxon>
        <taxon>Viridiplantae</taxon>
        <taxon>Streptophyta</taxon>
        <taxon>Embryophyta</taxon>
        <taxon>Tracheophyta</taxon>
        <taxon>Spermatophyta</taxon>
        <taxon>Magnoliopsida</taxon>
        <taxon>eudicotyledons</taxon>
        <taxon>Gunneridae</taxon>
        <taxon>Pentapetalae</taxon>
        <taxon>asterids</taxon>
        <taxon>lamiids</taxon>
        <taxon>Lamiales</taxon>
        <taxon>Lentibulariaceae</taxon>
        <taxon>Utricularia</taxon>
    </lineage>
</organism>
<name>A0A1Y0B0K9_9LAMI</name>
<dbReference type="EMBL" id="KY774314">
    <property type="protein sequence ID" value="ART30930.1"/>
    <property type="molecule type" value="Genomic_DNA"/>
</dbReference>
<protein>
    <submittedName>
        <fullName evidence="2">Uncharacterized protein</fullName>
    </submittedName>
</protein>
<evidence type="ECO:0000313" key="2">
    <source>
        <dbReference type="EMBL" id="ART30930.1"/>
    </source>
</evidence>